<gene>
    <name evidence="2" type="ORF">BKE38_10210</name>
</gene>
<comment type="caution">
    <text evidence="2">The sequence shown here is derived from an EMBL/GenBank/DDBJ whole genome shotgun (WGS) entry which is preliminary data.</text>
</comment>
<dbReference type="EMBL" id="MLCO01000083">
    <property type="protein sequence ID" value="ONG54453.1"/>
    <property type="molecule type" value="Genomic_DNA"/>
</dbReference>
<accession>A0A1V2H368</accession>
<dbReference type="Proteomes" id="UP000188879">
    <property type="component" value="Unassembled WGS sequence"/>
</dbReference>
<proteinExistence type="predicted"/>
<name>A0A1V2H368_9PROT</name>
<dbReference type="InterPro" id="IPR053716">
    <property type="entry name" value="Flag_assembly_chemotaxis_eff"/>
</dbReference>
<evidence type="ECO:0000256" key="1">
    <source>
        <dbReference type="SAM" id="MobiDB-lite"/>
    </source>
</evidence>
<protein>
    <submittedName>
        <fullName evidence="2">Uncharacterized protein</fullName>
    </submittedName>
</protein>
<dbReference type="AlphaFoldDB" id="A0A1V2H368"/>
<keyword evidence="3" id="KW-1185">Reference proteome</keyword>
<sequence length="84" mass="9387">MLAGPGLAAWLPRGQAMRERMATEARLAEAAAEEARRAVTQARTNERVVELAREAREAEEEKRLGRKTQAALDEMASRKKDKPQ</sequence>
<feature type="region of interest" description="Disordered" evidence="1">
    <location>
        <begin position="54"/>
        <end position="84"/>
    </location>
</feature>
<dbReference type="RefSeq" id="WP_076957252.1">
    <property type="nucleotide sequence ID" value="NZ_MLCO01000083.1"/>
</dbReference>
<evidence type="ECO:0000313" key="2">
    <source>
        <dbReference type="EMBL" id="ONG54453.1"/>
    </source>
</evidence>
<evidence type="ECO:0000313" key="3">
    <source>
        <dbReference type="Proteomes" id="UP000188879"/>
    </source>
</evidence>
<organism evidence="2 3">
    <name type="scientific">Teichococcus deserti</name>
    <dbReference type="NCBI Taxonomy" id="1817963"/>
    <lineage>
        <taxon>Bacteria</taxon>
        <taxon>Pseudomonadati</taxon>
        <taxon>Pseudomonadota</taxon>
        <taxon>Alphaproteobacteria</taxon>
        <taxon>Acetobacterales</taxon>
        <taxon>Roseomonadaceae</taxon>
        <taxon>Roseomonas</taxon>
    </lineage>
</organism>
<feature type="compositionally biased region" description="Basic and acidic residues" evidence="1">
    <location>
        <begin position="54"/>
        <end position="63"/>
    </location>
</feature>
<dbReference type="Gene3D" id="1.10.287.1700">
    <property type="match status" value="1"/>
</dbReference>
<feature type="compositionally biased region" description="Basic and acidic residues" evidence="1">
    <location>
        <begin position="75"/>
        <end position="84"/>
    </location>
</feature>
<reference evidence="2 3" key="1">
    <citation type="submission" date="2016-10" db="EMBL/GenBank/DDBJ databases">
        <title>Draft Genome sequence of Roseomonas sp. strain M3.</title>
        <authorList>
            <person name="Subhash Y."/>
            <person name="Lee S."/>
        </authorList>
    </citation>
    <scope>NUCLEOTIDE SEQUENCE [LARGE SCALE GENOMIC DNA]</scope>
    <source>
        <strain evidence="2 3">M3</strain>
    </source>
</reference>